<proteinExistence type="predicted"/>
<keyword evidence="3" id="KW-1185">Reference proteome</keyword>
<dbReference type="SUPFAM" id="SSF46785">
    <property type="entry name" value="Winged helix' DNA-binding domain"/>
    <property type="match status" value="1"/>
</dbReference>
<feature type="domain" description="Transcription regulator PadR N-terminal" evidence="1">
    <location>
        <begin position="15"/>
        <end position="92"/>
    </location>
</feature>
<dbReference type="InterPro" id="IPR036388">
    <property type="entry name" value="WH-like_DNA-bd_sf"/>
</dbReference>
<protein>
    <submittedName>
        <fullName evidence="2">PadR family transcriptional regulator</fullName>
    </submittedName>
</protein>
<accession>A0ABP8Q9R4</accession>
<dbReference type="Gene3D" id="1.10.10.10">
    <property type="entry name" value="Winged helix-like DNA-binding domain superfamily/Winged helix DNA-binding domain"/>
    <property type="match status" value="1"/>
</dbReference>
<dbReference type="EMBL" id="BAABHF010000024">
    <property type="protein sequence ID" value="GAA4499622.1"/>
    <property type="molecule type" value="Genomic_DNA"/>
</dbReference>
<reference evidence="3" key="1">
    <citation type="journal article" date="2019" name="Int. J. Syst. Evol. Microbiol.">
        <title>The Global Catalogue of Microorganisms (GCM) 10K type strain sequencing project: providing services to taxonomists for standard genome sequencing and annotation.</title>
        <authorList>
            <consortium name="The Broad Institute Genomics Platform"/>
            <consortium name="The Broad Institute Genome Sequencing Center for Infectious Disease"/>
            <person name="Wu L."/>
            <person name="Ma J."/>
        </authorList>
    </citation>
    <scope>NUCLEOTIDE SEQUENCE [LARGE SCALE GENOMIC DNA]</scope>
    <source>
        <strain evidence="3">JCM 17933</strain>
    </source>
</reference>
<dbReference type="Proteomes" id="UP001500503">
    <property type="component" value="Unassembled WGS sequence"/>
</dbReference>
<dbReference type="PANTHER" id="PTHR43252:SF2">
    <property type="entry name" value="TRANSCRIPTION REGULATOR, PADR-LIKE FAMILY"/>
    <property type="match status" value="1"/>
</dbReference>
<gene>
    <name evidence="2" type="ORF">GCM10023191_046840</name>
</gene>
<organism evidence="2 3">
    <name type="scientific">Actinoallomurus oryzae</name>
    <dbReference type="NCBI Taxonomy" id="502180"/>
    <lineage>
        <taxon>Bacteria</taxon>
        <taxon>Bacillati</taxon>
        <taxon>Actinomycetota</taxon>
        <taxon>Actinomycetes</taxon>
        <taxon>Streptosporangiales</taxon>
        <taxon>Thermomonosporaceae</taxon>
        <taxon>Actinoallomurus</taxon>
    </lineage>
</organism>
<sequence length="202" mass="22951">MVEGPRRHSPLALVLLALLSEEPMHAYRMRRLIKERSKDQVVNVARSNSVYQAIEQMSRRGLIRVRGTSRGAGRPDRTIYEITDEGRTALQQWLATTLSTPAREFPEFPAALATMSAATPEEVARYLEARAEVLARRLAEAETGRAAEAETVPRLFLIEDEYAIAMTRAELSWVESLIADLEEKKLTWTREWLDALKADDRE</sequence>
<evidence type="ECO:0000313" key="3">
    <source>
        <dbReference type="Proteomes" id="UP001500503"/>
    </source>
</evidence>
<dbReference type="Pfam" id="PF03551">
    <property type="entry name" value="PadR"/>
    <property type="match status" value="1"/>
</dbReference>
<dbReference type="InterPro" id="IPR036390">
    <property type="entry name" value="WH_DNA-bd_sf"/>
</dbReference>
<dbReference type="RefSeq" id="WP_345467182.1">
    <property type="nucleotide sequence ID" value="NZ_BAABHF010000024.1"/>
</dbReference>
<dbReference type="InterPro" id="IPR005149">
    <property type="entry name" value="Tscrpt_reg_PadR_N"/>
</dbReference>
<comment type="caution">
    <text evidence="2">The sequence shown here is derived from an EMBL/GenBank/DDBJ whole genome shotgun (WGS) entry which is preliminary data.</text>
</comment>
<dbReference type="PANTHER" id="PTHR43252">
    <property type="entry name" value="TRANSCRIPTIONAL REGULATOR YQJI"/>
    <property type="match status" value="1"/>
</dbReference>
<evidence type="ECO:0000313" key="2">
    <source>
        <dbReference type="EMBL" id="GAA4499622.1"/>
    </source>
</evidence>
<evidence type="ECO:0000259" key="1">
    <source>
        <dbReference type="Pfam" id="PF03551"/>
    </source>
</evidence>
<name>A0ABP8Q9R4_9ACTN</name>